<dbReference type="InterPro" id="IPR056009">
    <property type="entry name" value="DUF7587"/>
</dbReference>
<proteinExistence type="predicted"/>
<gene>
    <name evidence="3" type="ORF">B0T17DRAFT_529916</name>
</gene>
<organism evidence="3 4">
    <name type="scientific">Bombardia bombarda</name>
    <dbReference type="NCBI Taxonomy" id="252184"/>
    <lineage>
        <taxon>Eukaryota</taxon>
        <taxon>Fungi</taxon>
        <taxon>Dikarya</taxon>
        <taxon>Ascomycota</taxon>
        <taxon>Pezizomycotina</taxon>
        <taxon>Sordariomycetes</taxon>
        <taxon>Sordariomycetidae</taxon>
        <taxon>Sordariales</taxon>
        <taxon>Lasiosphaeriaceae</taxon>
        <taxon>Bombardia</taxon>
    </lineage>
</organism>
<evidence type="ECO:0000313" key="4">
    <source>
        <dbReference type="Proteomes" id="UP001174934"/>
    </source>
</evidence>
<feature type="domain" description="DUF7587" evidence="2">
    <location>
        <begin position="52"/>
        <end position="170"/>
    </location>
</feature>
<reference evidence="3" key="1">
    <citation type="submission" date="2023-06" db="EMBL/GenBank/DDBJ databases">
        <title>Genome-scale phylogeny and comparative genomics of the fungal order Sordariales.</title>
        <authorList>
            <consortium name="Lawrence Berkeley National Laboratory"/>
            <person name="Hensen N."/>
            <person name="Bonometti L."/>
            <person name="Westerberg I."/>
            <person name="Brannstrom I.O."/>
            <person name="Guillou S."/>
            <person name="Cros-Aarteil S."/>
            <person name="Calhoun S."/>
            <person name="Haridas S."/>
            <person name="Kuo A."/>
            <person name="Mondo S."/>
            <person name="Pangilinan J."/>
            <person name="Riley R."/>
            <person name="LaButti K."/>
            <person name="Andreopoulos B."/>
            <person name="Lipzen A."/>
            <person name="Chen C."/>
            <person name="Yanf M."/>
            <person name="Daum C."/>
            <person name="Ng V."/>
            <person name="Clum A."/>
            <person name="Steindorff A."/>
            <person name="Ohm R."/>
            <person name="Martin F."/>
            <person name="Silar P."/>
            <person name="Natvig D."/>
            <person name="Lalanne C."/>
            <person name="Gautier V."/>
            <person name="Ament-velasquez S.L."/>
            <person name="Kruys A."/>
            <person name="Hutchinson M.I."/>
            <person name="Powell A.J."/>
            <person name="Barry K."/>
            <person name="Miller A.N."/>
            <person name="Grigoriev I.V."/>
            <person name="Debuchy R."/>
            <person name="Gladieux P."/>
            <person name="Thoren M.H."/>
            <person name="Johannesson H."/>
        </authorList>
    </citation>
    <scope>NUCLEOTIDE SEQUENCE</scope>
    <source>
        <strain evidence="3">SMH3391-2</strain>
    </source>
</reference>
<comment type="caution">
    <text evidence="3">The sequence shown here is derived from an EMBL/GenBank/DDBJ whole genome shotgun (WGS) entry which is preliminary data.</text>
</comment>
<feature type="compositionally biased region" description="Basic and acidic residues" evidence="1">
    <location>
        <begin position="442"/>
        <end position="451"/>
    </location>
</feature>
<sequence>MAVEGPEDLALILSSLALIPTQQTQPPPPEPDCLAFNPPRDKAWLRDTFDRIPRYLFRVSTPTSDGTTDDVWARSRVTKHSRRRAYTRDLMSMDESTAANMLNLHLRWKHDPEDNLVSWSSSLMFAIQYIIYRHKTDRPNPALSDLQLYIIDTSKFEKGVFLRDIDLIDAFSAFDDGLDSFGDLRRRKHASHAGSFYFGEYLSQDSLRIEGRCKAVSADKIVNSGLYSLRPEFQASMAGASSSWANEVIRLREVFFANQGNNRVPATAQQLKEAVRIADEFGTAWRIPVAAHLLALQPRDCKQEAMLEVFRHTPFRTRALANEDINDLSQPGRPLVASSNSQLPEVQLADEILKSILLDIMAKRVTLNIRSAVSSIKRATDRLKSLKQAIGPDEELEGSEPLNSPVRSLAEYDPMVKGLGEILAEVEKCFRQLQITAPQPGVRDDDSDKGVQTKGKH</sequence>
<protein>
    <recommendedName>
        <fullName evidence="2">DUF7587 domain-containing protein</fullName>
    </recommendedName>
</protein>
<evidence type="ECO:0000313" key="3">
    <source>
        <dbReference type="EMBL" id="KAK0631027.1"/>
    </source>
</evidence>
<accession>A0AA40CAE5</accession>
<dbReference type="AlphaFoldDB" id="A0AA40CAE5"/>
<dbReference type="Proteomes" id="UP001174934">
    <property type="component" value="Unassembled WGS sequence"/>
</dbReference>
<evidence type="ECO:0000259" key="2">
    <source>
        <dbReference type="Pfam" id="PF24494"/>
    </source>
</evidence>
<dbReference type="EMBL" id="JAULSR010000002">
    <property type="protein sequence ID" value="KAK0631027.1"/>
    <property type="molecule type" value="Genomic_DNA"/>
</dbReference>
<evidence type="ECO:0000256" key="1">
    <source>
        <dbReference type="SAM" id="MobiDB-lite"/>
    </source>
</evidence>
<dbReference type="Pfam" id="PF24494">
    <property type="entry name" value="DUF7587"/>
    <property type="match status" value="1"/>
</dbReference>
<feature type="region of interest" description="Disordered" evidence="1">
    <location>
        <begin position="437"/>
        <end position="457"/>
    </location>
</feature>
<keyword evidence="4" id="KW-1185">Reference proteome</keyword>
<name>A0AA40CAE5_9PEZI</name>